<evidence type="ECO:0000313" key="2">
    <source>
        <dbReference type="EMBL" id="TDS65247.1"/>
    </source>
</evidence>
<keyword evidence="3" id="KW-1185">Reference proteome</keyword>
<dbReference type="Pfam" id="PF02620">
    <property type="entry name" value="YceD"/>
    <property type="match status" value="1"/>
</dbReference>
<dbReference type="EMBL" id="SOAG01000002">
    <property type="protein sequence ID" value="TDS65247.1"/>
    <property type="molecule type" value="Genomic_DNA"/>
</dbReference>
<comment type="caution">
    <text evidence="2">The sequence shown here is derived from an EMBL/GenBank/DDBJ whole genome shotgun (WGS) entry which is preliminary data.</text>
</comment>
<protein>
    <submittedName>
        <fullName evidence="2">Uncharacterized metal-binding protein YceD (DUF177 family)</fullName>
    </submittedName>
</protein>
<reference evidence="2 3" key="1">
    <citation type="submission" date="2019-03" db="EMBL/GenBank/DDBJ databases">
        <title>Genomic Encyclopedia of Archaeal and Bacterial Type Strains, Phase II (KMG-II): from individual species to whole genera.</title>
        <authorList>
            <person name="Goeker M."/>
        </authorList>
    </citation>
    <scope>NUCLEOTIDE SEQUENCE [LARGE SCALE GENOMIC DNA]</scope>
    <source>
        <strain evidence="2 3">DSM 28213</strain>
    </source>
</reference>
<dbReference type="Proteomes" id="UP000295215">
    <property type="component" value="Unassembled WGS sequence"/>
</dbReference>
<dbReference type="AlphaFoldDB" id="A0A4R7F8B5"/>
<feature type="compositionally biased region" description="Acidic residues" evidence="1">
    <location>
        <begin position="162"/>
        <end position="180"/>
    </location>
</feature>
<accession>A0A4R7F8B5</accession>
<evidence type="ECO:0000256" key="1">
    <source>
        <dbReference type="SAM" id="MobiDB-lite"/>
    </source>
</evidence>
<feature type="region of interest" description="Disordered" evidence="1">
    <location>
        <begin position="157"/>
        <end position="182"/>
    </location>
</feature>
<dbReference type="InterPro" id="IPR003772">
    <property type="entry name" value="YceD"/>
</dbReference>
<evidence type="ECO:0000313" key="3">
    <source>
        <dbReference type="Proteomes" id="UP000295215"/>
    </source>
</evidence>
<proteinExistence type="predicted"/>
<gene>
    <name evidence="2" type="ORF">C8P70_10228</name>
</gene>
<name>A0A4R7F8B5_9FLAO</name>
<sequence>MHAQIMLIMNNKRDFLIPFSGLKNGEHRFEFQVDDTFFKDYSYEDFNHINADISVLLNKKTSLLELHFTSKGIINTACDVTNQDFDLPIEGHLNLIVKFGEEFNDDHDEILVIPFTEHQIDVSQYIYEMVVLSIPQKRVHPGVLDGTLDSEALDFLGYNNNSDDEPETEDDDTNNNDEEIDPRWAELKKLLTDK</sequence>
<organism evidence="2 3">
    <name type="scientific">Myroides indicus</name>
    <dbReference type="NCBI Taxonomy" id="1323422"/>
    <lineage>
        <taxon>Bacteria</taxon>
        <taxon>Pseudomonadati</taxon>
        <taxon>Bacteroidota</taxon>
        <taxon>Flavobacteriia</taxon>
        <taxon>Flavobacteriales</taxon>
        <taxon>Flavobacteriaceae</taxon>
        <taxon>Myroides</taxon>
    </lineage>
</organism>